<dbReference type="PANTHER" id="PTHR33653:SF1">
    <property type="entry name" value="RIBONUCLEASE VAPC2"/>
    <property type="match status" value="1"/>
</dbReference>
<comment type="cofactor">
    <cofactor evidence="1">
        <name>Mg(2+)</name>
        <dbReference type="ChEBI" id="CHEBI:18420"/>
    </cofactor>
</comment>
<dbReference type="PANTHER" id="PTHR33653">
    <property type="entry name" value="RIBONUCLEASE VAPC2"/>
    <property type="match status" value="1"/>
</dbReference>
<keyword evidence="10" id="KW-1185">Reference proteome</keyword>
<name>A0ABS1CKV8_9GAMM</name>
<accession>A0ABS1CKV8</accession>
<dbReference type="InterPro" id="IPR002716">
    <property type="entry name" value="PIN_dom"/>
</dbReference>
<keyword evidence="2" id="KW-1277">Toxin-antitoxin system</keyword>
<keyword evidence="5" id="KW-0378">Hydrolase</keyword>
<evidence type="ECO:0000256" key="4">
    <source>
        <dbReference type="ARBA" id="ARBA00022723"/>
    </source>
</evidence>
<dbReference type="SUPFAM" id="SSF88723">
    <property type="entry name" value="PIN domain-like"/>
    <property type="match status" value="1"/>
</dbReference>
<organism evidence="9 10">
    <name type="scientific">Thiohalocapsa halophila</name>
    <dbReference type="NCBI Taxonomy" id="69359"/>
    <lineage>
        <taxon>Bacteria</taxon>
        <taxon>Pseudomonadati</taxon>
        <taxon>Pseudomonadota</taxon>
        <taxon>Gammaproteobacteria</taxon>
        <taxon>Chromatiales</taxon>
        <taxon>Chromatiaceae</taxon>
        <taxon>Thiohalocapsa</taxon>
    </lineage>
</organism>
<evidence type="ECO:0000313" key="10">
    <source>
        <dbReference type="Proteomes" id="UP000748752"/>
    </source>
</evidence>
<feature type="domain" description="PIN" evidence="8">
    <location>
        <begin position="3"/>
        <end position="122"/>
    </location>
</feature>
<evidence type="ECO:0000259" key="8">
    <source>
        <dbReference type="Pfam" id="PF01850"/>
    </source>
</evidence>
<evidence type="ECO:0000256" key="6">
    <source>
        <dbReference type="ARBA" id="ARBA00022842"/>
    </source>
</evidence>
<dbReference type="Gene3D" id="3.40.50.1010">
    <property type="entry name" value="5'-nuclease"/>
    <property type="match status" value="1"/>
</dbReference>
<evidence type="ECO:0000256" key="2">
    <source>
        <dbReference type="ARBA" id="ARBA00022649"/>
    </source>
</evidence>
<gene>
    <name evidence="9" type="ORF">CKO31_16580</name>
</gene>
<sequence length="142" mass="15845">MFVLDTDVLSLYLRGDRRLLLRLRAMPTAQPTTTIVTVQEMLQGRLAQVRRARTGHDRVSAYAWLQRTVEVLSGLLILPFDDAAEAEFSALSAGHLRLGSQDGKIAAIALSRRAILVSRNLQHFQSIPALRVQDWTVDEPLA</sequence>
<dbReference type="RefSeq" id="WP_200239796.1">
    <property type="nucleotide sequence ID" value="NZ_NRRV01000045.1"/>
</dbReference>
<keyword evidence="4" id="KW-0479">Metal-binding</keyword>
<evidence type="ECO:0000256" key="5">
    <source>
        <dbReference type="ARBA" id="ARBA00022801"/>
    </source>
</evidence>
<dbReference type="EMBL" id="NRRV01000045">
    <property type="protein sequence ID" value="MBK1632323.1"/>
    <property type="molecule type" value="Genomic_DNA"/>
</dbReference>
<dbReference type="Pfam" id="PF01850">
    <property type="entry name" value="PIN"/>
    <property type="match status" value="1"/>
</dbReference>
<protein>
    <recommendedName>
        <fullName evidence="8">PIN domain-containing protein</fullName>
    </recommendedName>
</protein>
<evidence type="ECO:0000256" key="1">
    <source>
        <dbReference type="ARBA" id="ARBA00001946"/>
    </source>
</evidence>
<dbReference type="InterPro" id="IPR050556">
    <property type="entry name" value="Type_II_TA_system_RNase"/>
</dbReference>
<reference evidence="9 10" key="1">
    <citation type="journal article" date="2020" name="Microorganisms">
        <title>Osmotic Adaptation and Compatible Solute Biosynthesis of Phototrophic Bacteria as Revealed from Genome Analyses.</title>
        <authorList>
            <person name="Imhoff J.F."/>
            <person name="Rahn T."/>
            <person name="Kunzel S."/>
            <person name="Keller A."/>
            <person name="Neulinger S.C."/>
        </authorList>
    </citation>
    <scope>NUCLEOTIDE SEQUENCE [LARGE SCALE GENOMIC DNA]</scope>
    <source>
        <strain evidence="9 10">DSM 6210</strain>
    </source>
</reference>
<dbReference type="Proteomes" id="UP000748752">
    <property type="component" value="Unassembled WGS sequence"/>
</dbReference>
<comment type="caution">
    <text evidence="9">The sequence shown here is derived from an EMBL/GenBank/DDBJ whole genome shotgun (WGS) entry which is preliminary data.</text>
</comment>
<proteinExistence type="inferred from homology"/>
<comment type="similarity">
    <text evidence="7">Belongs to the PINc/VapC protein family.</text>
</comment>
<dbReference type="InterPro" id="IPR029060">
    <property type="entry name" value="PIN-like_dom_sf"/>
</dbReference>
<evidence type="ECO:0000256" key="7">
    <source>
        <dbReference type="ARBA" id="ARBA00038093"/>
    </source>
</evidence>
<evidence type="ECO:0000313" key="9">
    <source>
        <dbReference type="EMBL" id="MBK1632323.1"/>
    </source>
</evidence>
<keyword evidence="3" id="KW-0540">Nuclease</keyword>
<keyword evidence="6" id="KW-0460">Magnesium</keyword>
<evidence type="ECO:0000256" key="3">
    <source>
        <dbReference type="ARBA" id="ARBA00022722"/>
    </source>
</evidence>